<feature type="chain" id="PRO_5030657619" evidence="2">
    <location>
        <begin position="20"/>
        <end position="264"/>
    </location>
</feature>
<gene>
    <name evidence="3" type="ORF">H4O11_16970</name>
</gene>
<reference evidence="3 4" key="1">
    <citation type="submission" date="2020-08" db="EMBL/GenBank/DDBJ databases">
        <title>Stenotrophomonas tumulicola JCM 30961.</title>
        <authorList>
            <person name="Deng Y."/>
        </authorList>
    </citation>
    <scope>NUCLEOTIDE SEQUENCE [LARGE SCALE GENOMIC DNA]</scope>
    <source>
        <strain evidence="3 4">JCM 30961</strain>
    </source>
</reference>
<evidence type="ECO:0000256" key="2">
    <source>
        <dbReference type="SAM" id="SignalP"/>
    </source>
</evidence>
<evidence type="ECO:0000313" key="4">
    <source>
        <dbReference type="Proteomes" id="UP000547058"/>
    </source>
</evidence>
<dbReference type="AlphaFoldDB" id="A0A7W3IKA2"/>
<dbReference type="EMBL" id="JACGXS010000012">
    <property type="protein sequence ID" value="MBA8683494.1"/>
    <property type="molecule type" value="Genomic_DNA"/>
</dbReference>
<organism evidence="3 4">
    <name type="scientific">Stenotrophomonas tumulicola</name>
    <dbReference type="NCBI Taxonomy" id="1685415"/>
    <lineage>
        <taxon>Bacteria</taxon>
        <taxon>Pseudomonadati</taxon>
        <taxon>Pseudomonadota</taxon>
        <taxon>Gammaproteobacteria</taxon>
        <taxon>Lysobacterales</taxon>
        <taxon>Lysobacteraceae</taxon>
        <taxon>Stenotrophomonas</taxon>
    </lineage>
</organism>
<keyword evidence="4" id="KW-1185">Reference proteome</keyword>
<comment type="caution">
    <text evidence="3">The sequence shown here is derived from an EMBL/GenBank/DDBJ whole genome shotgun (WGS) entry which is preliminary data.</text>
</comment>
<dbReference type="RefSeq" id="WP_182341195.1">
    <property type="nucleotide sequence ID" value="NZ_JACGXS010000012.1"/>
</dbReference>
<accession>A0A7W3IKA2</accession>
<name>A0A7W3IKA2_9GAMM</name>
<keyword evidence="2" id="KW-0732">Signal</keyword>
<sequence>MKRLLPLLSILLLSGFTPAAPPPKQAIPADQALVELSLVDRDSGRVLPRIPHAGQRWVPGERGHRYAVRLQNLSARRVLVVVSVDGINAISGEQATPDQTGYVLYPWQTTDITGWRKSNADVAQFVFSSPGDSYAQRTGRGDNLGVVGIAVFKEKEMARPVRRPVRPPGRALPASPMASGDAVRESVSRATTQRLGTGHGEREDSVVTDTHFTRATAAANQQTQLRYDSVRNLRARGIVVASYLQETREPQAFPQRFVADPPAR</sequence>
<feature type="signal peptide" evidence="2">
    <location>
        <begin position="1"/>
        <end position="19"/>
    </location>
</feature>
<evidence type="ECO:0000313" key="3">
    <source>
        <dbReference type="EMBL" id="MBA8683494.1"/>
    </source>
</evidence>
<proteinExistence type="predicted"/>
<dbReference type="Proteomes" id="UP000547058">
    <property type="component" value="Unassembled WGS sequence"/>
</dbReference>
<evidence type="ECO:0000256" key="1">
    <source>
        <dbReference type="SAM" id="MobiDB-lite"/>
    </source>
</evidence>
<feature type="region of interest" description="Disordered" evidence="1">
    <location>
        <begin position="160"/>
        <end position="185"/>
    </location>
</feature>
<protein>
    <submittedName>
        <fullName evidence="3">Uncharacterized protein</fullName>
    </submittedName>
</protein>